<reference evidence="11 12" key="1">
    <citation type="submission" date="2019-01" db="EMBL/GenBank/DDBJ databases">
        <authorList>
            <person name="Chen W.-M."/>
        </authorList>
    </citation>
    <scope>NUCLEOTIDE SEQUENCE [LARGE SCALE GENOMIC DNA]</scope>
    <source>
        <strain evidence="11 12">ICH-3</strain>
    </source>
</reference>
<keyword evidence="6 11" id="KW-0328">Glycosyltransferase</keyword>
<dbReference type="PANTHER" id="PTHR43463:SF1">
    <property type="entry name" value="NICOTINATE-NUCLEOTIDE--DIMETHYLBENZIMIDAZOLE PHOSPHORIBOSYLTRANSFERASE"/>
    <property type="match status" value="1"/>
</dbReference>
<evidence type="ECO:0000256" key="2">
    <source>
        <dbReference type="ARBA" id="ARBA00007110"/>
    </source>
</evidence>
<dbReference type="CDD" id="cd02439">
    <property type="entry name" value="DMB-PRT_CobT"/>
    <property type="match status" value="1"/>
</dbReference>
<evidence type="ECO:0000256" key="8">
    <source>
        <dbReference type="ARBA" id="ARBA00030686"/>
    </source>
</evidence>
<name>A0A3S2TP68_9BURK</name>
<keyword evidence="5" id="KW-0169">Cobalamin biosynthesis</keyword>
<dbReference type="Gene3D" id="3.40.50.10210">
    <property type="match status" value="1"/>
</dbReference>
<dbReference type="SUPFAM" id="SSF52733">
    <property type="entry name" value="Nicotinate mononucleotide:5,6-dimethylbenzimidazole phosphoribosyltransferase (CobT)"/>
    <property type="match status" value="1"/>
</dbReference>
<dbReference type="InterPro" id="IPR036087">
    <property type="entry name" value="Nict_dMeBzImd_PRibTrfase_sf"/>
</dbReference>
<dbReference type="Proteomes" id="UP000288178">
    <property type="component" value="Unassembled WGS sequence"/>
</dbReference>
<dbReference type="RefSeq" id="WP_128194503.1">
    <property type="nucleotide sequence ID" value="NZ_SACT01000001.1"/>
</dbReference>
<keyword evidence="7 11" id="KW-0808">Transferase</keyword>
<comment type="caution">
    <text evidence="11">The sequence shown here is derived from an EMBL/GenBank/DDBJ whole genome shotgun (WGS) entry which is preliminary data.</text>
</comment>
<feature type="region of interest" description="Disordered" evidence="10">
    <location>
        <begin position="333"/>
        <end position="361"/>
    </location>
</feature>
<dbReference type="GO" id="GO:0009236">
    <property type="term" value="P:cobalamin biosynthetic process"/>
    <property type="evidence" value="ECO:0007669"/>
    <property type="project" value="UniProtKB-KW"/>
</dbReference>
<evidence type="ECO:0000256" key="10">
    <source>
        <dbReference type="SAM" id="MobiDB-lite"/>
    </source>
</evidence>
<gene>
    <name evidence="11" type="ORF">ENE75_00420</name>
</gene>
<evidence type="ECO:0000256" key="9">
    <source>
        <dbReference type="ARBA" id="ARBA00047340"/>
    </source>
</evidence>
<accession>A0A3S2TP68</accession>
<evidence type="ECO:0000256" key="7">
    <source>
        <dbReference type="ARBA" id="ARBA00022679"/>
    </source>
</evidence>
<comment type="similarity">
    <text evidence="2">Belongs to the CobT family.</text>
</comment>
<comment type="pathway">
    <text evidence="1">Nucleoside biosynthesis; alpha-ribazole biosynthesis; alpha-ribazole from 5,6-dimethylbenzimidazole: step 1/2.</text>
</comment>
<dbReference type="InterPro" id="IPR003200">
    <property type="entry name" value="Nict_dMeBzImd_PRibTrfase"/>
</dbReference>
<evidence type="ECO:0000256" key="3">
    <source>
        <dbReference type="ARBA" id="ARBA00011991"/>
    </source>
</evidence>
<dbReference type="PANTHER" id="PTHR43463">
    <property type="entry name" value="NICOTINATE-NUCLEOTIDE--DIMETHYLBENZIMIDAZOLE PHOSPHORIBOSYLTRANSFERASE"/>
    <property type="match status" value="1"/>
</dbReference>
<dbReference type="Gene3D" id="1.10.1610.10">
    <property type="match status" value="1"/>
</dbReference>
<dbReference type="OrthoDB" id="8882971at2"/>
<evidence type="ECO:0000256" key="4">
    <source>
        <dbReference type="ARBA" id="ARBA00015486"/>
    </source>
</evidence>
<dbReference type="Pfam" id="PF02277">
    <property type="entry name" value="DBI_PRT"/>
    <property type="match status" value="1"/>
</dbReference>
<dbReference type="GO" id="GO:0008939">
    <property type="term" value="F:nicotinate-nucleotide-dimethylbenzimidazole phosphoribosyltransferase activity"/>
    <property type="evidence" value="ECO:0007669"/>
    <property type="project" value="UniProtKB-EC"/>
</dbReference>
<dbReference type="EMBL" id="SACT01000001">
    <property type="protein sequence ID" value="RVT53403.1"/>
    <property type="molecule type" value="Genomic_DNA"/>
</dbReference>
<evidence type="ECO:0000256" key="5">
    <source>
        <dbReference type="ARBA" id="ARBA00022573"/>
    </source>
</evidence>
<evidence type="ECO:0000313" key="11">
    <source>
        <dbReference type="EMBL" id="RVT53403.1"/>
    </source>
</evidence>
<dbReference type="AlphaFoldDB" id="A0A3S2TP68"/>
<evidence type="ECO:0000256" key="6">
    <source>
        <dbReference type="ARBA" id="ARBA00022676"/>
    </source>
</evidence>
<evidence type="ECO:0000313" key="12">
    <source>
        <dbReference type="Proteomes" id="UP000288178"/>
    </source>
</evidence>
<keyword evidence="12" id="KW-1185">Reference proteome</keyword>
<dbReference type="EC" id="2.4.2.21" evidence="3"/>
<proteinExistence type="inferred from homology"/>
<comment type="catalytic activity">
    <reaction evidence="9">
        <text>5,6-dimethylbenzimidazole + nicotinate beta-D-ribonucleotide = alpha-ribazole 5'-phosphate + nicotinate + H(+)</text>
        <dbReference type="Rhea" id="RHEA:11196"/>
        <dbReference type="ChEBI" id="CHEBI:15378"/>
        <dbReference type="ChEBI" id="CHEBI:15890"/>
        <dbReference type="ChEBI" id="CHEBI:32544"/>
        <dbReference type="ChEBI" id="CHEBI:57502"/>
        <dbReference type="ChEBI" id="CHEBI:57918"/>
        <dbReference type="EC" id="2.4.2.21"/>
    </reaction>
</comment>
<dbReference type="InterPro" id="IPR023195">
    <property type="entry name" value="Nict_dMeBzImd_PRibTrfase_N"/>
</dbReference>
<organism evidence="11 12">
    <name type="scientific">Rubrivivax albus</name>
    <dbReference type="NCBI Taxonomy" id="2499835"/>
    <lineage>
        <taxon>Bacteria</taxon>
        <taxon>Pseudomonadati</taxon>
        <taxon>Pseudomonadota</taxon>
        <taxon>Betaproteobacteria</taxon>
        <taxon>Burkholderiales</taxon>
        <taxon>Sphaerotilaceae</taxon>
        <taxon>Rubrivivax</taxon>
    </lineage>
</organism>
<evidence type="ECO:0000256" key="1">
    <source>
        <dbReference type="ARBA" id="ARBA00005049"/>
    </source>
</evidence>
<sequence length="361" mass="38209">MASRSLIAPSTNPLLERALREKLERRAETAGRLGELEPLAQRLGLMQNTLKPRFYDPQLVVFAADHGIAVDGLGEPGERQTSEQVRQLLAGQWPMAVFARSQQVELSVVDCGLAANMPAHDRLLMRKIAHGTRNARVGAAMTVDQAHAAMRAGMEIGDSLRGNVLMCAGMGIGANESAALVLSRLTDTPLRDLVVSGPTMAADRLGHLMVVLQGAQGRHRNVADPVEVLAAFGGFEMAVMVGVMLVAASKRHLLMIDGMPACAALMLAAGIATPVTDYCVFCRSHSHQGLDRALGLFRASALLELGLDSADGTGATLSWPLVKSAAALLTDVAEGEDPGPSQPDSFWPVPDGVPADLPSRH</sequence>
<dbReference type="UniPathway" id="UPA00061">
    <property type="reaction ID" value="UER00516"/>
</dbReference>
<protein>
    <recommendedName>
        <fullName evidence="4">Nicotinate-nucleotide--dimethylbenzimidazole phosphoribosyltransferase</fullName>
        <ecNumber evidence="3">2.4.2.21</ecNumber>
    </recommendedName>
    <alternativeName>
        <fullName evidence="8">N(1)-alpha-phosphoribosyltransferase</fullName>
    </alternativeName>
</protein>